<dbReference type="InterPro" id="IPR018247">
    <property type="entry name" value="EF_Hand_1_Ca_BS"/>
</dbReference>
<gene>
    <name evidence="3" type="ORF">OIN59_20730</name>
</gene>
<keyword evidence="4" id="KW-1185">Reference proteome</keyword>
<feature type="compositionally biased region" description="Polar residues" evidence="1">
    <location>
        <begin position="63"/>
        <end position="82"/>
    </location>
</feature>
<dbReference type="RefSeq" id="WP_274113410.1">
    <property type="nucleotide sequence ID" value="NZ_JAPCKI010000016.1"/>
</dbReference>
<protein>
    <recommendedName>
        <fullName evidence="2">EF-hand domain-containing protein</fullName>
    </recommendedName>
</protein>
<accession>A0ABT5S3I5</accession>
<reference evidence="3" key="1">
    <citation type="submission" date="2022-10" db="EMBL/GenBank/DDBJ databases">
        <title>Description of microaerobic benzene degrading bacteria.</title>
        <authorList>
            <person name="Bedics A."/>
            <person name="Tancsics A."/>
            <person name="Banerjee S."/>
        </authorList>
    </citation>
    <scope>NUCLEOTIDE SEQUENCE</scope>
    <source>
        <strain evidence="3">D2M1</strain>
    </source>
</reference>
<dbReference type="PROSITE" id="PS50222">
    <property type="entry name" value="EF_HAND_2"/>
    <property type="match status" value="1"/>
</dbReference>
<evidence type="ECO:0000313" key="4">
    <source>
        <dbReference type="Proteomes" id="UP001148932"/>
    </source>
</evidence>
<organism evidence="3 4">
    <name type="scientific">Acidovorax benzenivorans</name>
    <dbReference type="NCBI Taxonomy" id="2987520"/>
    <lineage>
        <taxon>Bacteria</taxon>
        <taxon>Pseudomonadati</taxon>
        <taxon>Pseudomonadota</taxon>
        <taxon>Betaproteobacteria</taxon>
        <taxon>Burkholderiales</taxon>
        <taxon>Comamonadaceae</taxon>
        <taxon>Acidovorax</taxon>
    </lineage>
</organism>
<feature type="region of interest" description="Disordered" evidence="1">
    <location>
        <begin position="63"/>
        <end position="92"/>
    </location>
</feature>
<dbReference type="SUPFAM" id="SSF47473">
    <property type="entry name" value="EF-hand"/>
    <property type="match status" value="1"/>
</dbReference>
<evidence type="ECO:0000259" key="2">
    <source>
        <dbReference type="PROSITE" id="PS50222"/>
    </source>
</evidence>
<evidence type="ECO:0000256" key="1">
    <source>
        <dbReference type="SAM" id="MobiDB-lite"/>
    </source>
</evidence>
<dbReference type="PROSITE" id="PS00018">
    <property type="entry name" value="EF_HAND_1"/>
    <property type="match status" value="1"/>
</dbReference>
<proteinExistence type="predicted"/>
<name>A0ABT5S3I5_9BURK</name>
<dbReference type="InterPro" id="IPR002048">
    <property type="entry name" value="EF_hand_dom"/>
</dbReference>
<dbReference type="EMBL" id="JAPCKI010000016">
    <property type="protein sequence ID" value="MDD2179872.1"/>
    <property type="molecule type" value="Genomic_DNA"/>
</dbReference>
<sequence>MSPLISGLASVASMIFNAASSGAGKASARRGGEAAAPEPSAVVTLSPEAQTLAGMAGQGMLATQTSPSSAVTAAGRSASQASPALPGGRAAGAVSKDDFQALLTRFGATEDQKQQLTAGFDADKDGVITHDEFVKGLARTKGSQAENDPFSQAVLQVMDRAGNADGTVAKDEFAALSSAFALAGRRVHTG</sequence>
<comment type="caution">
    <text evidence="3">The sequence shown here is derived from an EMBL/GenBank/DDBJ whole genome shotgun (WGS) entry which is preliminary data.</text>
</comment>
<dbReference type="Proteomes" id="UP001148932">
    <property type="component" value="Unassembled WGS sequence"/>
</dbReference>
<evidence type="ECO:0000313" key="3">
    <source>
        <dbReference type="EMBL" id="MDD2179872.1"/>
    </source>
</evidence>
<feature type="domain" description="EF-hand" evidence="2">
    <location>
        <begin position="120"/>
        <end position="143"/>
    </location>
</feature>
<dbReference type="Gene3D" id="1.10.238.10">
    <property type="entry name" value="EF-hand"/>
    <property type="match status" value="1"/>
</dbReference>
<dbReference type="InterPro" id="IPR011992">
    <property type="entry name" value="EF-hand-dom_pair"/>
</dbReference>